<evidence type="ECO:0000313" key="2">
    <source>
        <dbReference type="Proteomes" id="UP000887013"/>
    </source>
</evidence>
<comment type="caution">
    <text evidence="1">The sequence shown here is derived from an EMBL/GenBank/DDBJ whole genome shotgun (WGS) entry which is preliminary data.</text>
</comment>
<name>A0A8X6PA89_NEPPI</name>
<evidence type="ECO:0000313" key="1">
    <source>
        <dbReference type="EMBL" id="GFT59980.1"/>
    </source>
</evidence>
<dbReference type="Proteomes" id="UP000887013">
    <property type="component" value="Unassembled WGS sequence"/>
</dbReference>
<dbReference type="EMBL" id="BMAW01018758">
    <property type="protein sequence ID" value="GFT59980.1"/>
    <property type="molecule type" value="Genomic_DNA"/>
</dbReference>
<protein>
    <submittedName>
        <fullName evidence="1">Uncharacterized protein</fullName>
    </submittedName>
</protein>
<accession>A0A8X6PA89</accession>
<proteinExistence type="predicted"/>
<organism evidence="1 2">
    <name type="scientific">Nephila pilipes</name>
    <name type="common">Giant wood spider</name>
    <name type="synonym">Nephila maculata</name>
    <dbReference type="NCBI Taxonomy" id="299642"/>
    <lineage>
        <taxon>Eukaryota</taxon>
        <taxon>Metazoa</taxon>
        <taxon>Ecdysozoa</taxon>
        <taxon>Arthropoda</taxon>
        <taxon>Chelicerata</taxon>
        <taxon>Arachnida</taxon>
        <taxon>Araneae</taxon>
        <taxon>Araneomorphae</taxon>
        <taxon>Entelegynae</taxon>
        <taxon>Araneoidea</taxon>
        <taxon>Nephilidae</taxon>
        <taxon>Nephila</taxon>
    </lineage>
</organism>
<sequence length="152" mass="17395">MAHREMFEEFTMHGEFCGDLSDCPSDIYASDSENDSFLEHSSDLDYINIRSTKILVIKIDSENEETGYDTGENSFFFSLEDCIEINILRKLENVTNVPGITIECNNPQKWRIDILMGGRGSSCLGQKACPHGVDYSRCLHDINRKKKQEDWS</sequence>
<reference evidence="1" key="1">
    <citation type="submission" date="2020-08" db="EMBL/GenBank/DDBJ databases">
        <title>Multicomponent nature underlies the extraordinary mechanical properties of spider dragline silk.</title>
        <authorList>
            <person name="Kono N."/>
            <person name="Nakamura H."/>
            <person name="Mori M."/>
            <person name="Yoshida Y."/>
            <person name="Ohtoshi R."/>
            <person name="Malay A.D."/>
            <person name="Moran D.A.P."/>
            <person name="Tomita M."/>
            <person name="Numata K."/>
            <person name="Arakawa K."/>
        </authorList>
    </citation>
    <scope>NUCLEOTIDE SEQUENCE</scope>
</reference>
<keyword evidence="2" id="KW-1185">Reference proteome</keyword>
<dbReference type="AlphaFoldDB" id="A0A8X6PA89"/>
<gene>
    <name evidence="1" type="ORF">NPIL_209911</name>
</gene>